<feature type="region of interest" description="Disordered" evidence="1">
    <location>
        <begin position="180"/>
        <end position="206"/>
    </location>
</feature>
<comment type="caution">
    <text evidence="2">The sequence shown here is derived from an EMBL/GenBank/DDBJ whole genome shotgun (WGS) entry which is preliminary data.</text>
</comment>
<gene>
    <name evidence="2" type="ORF">GP486_003220</name>
</gene>
<evidence type="ECO:0000313" key="2">
    <source>
        <dbReference type="EMBL" id="KAH0562080.1"/>
    </source>
</evidence>
<sequence>MTITCIQNGDTAAPPSSKTPHCMGMETENTNRHLAKTSEGDFILEECPNELYRAIMSGGGWVLVKRACAIDAECQEVWDNNSESRDKFGVLGDESIGDCIFRSTIFNEVTKKLILSGGPVLLNPQKPMVLFPQPACGDAKLYTFEDNLRSESSLPPTAINAIMKIQFGGGPETKYQITLEKGSQDGSRSGVISRIEVEGGDESAPT</sequence>
<organism evidence="2 3">
    <name type="scientific">Trichoglossum hirsutum</name>
    <dbReference type="NCBI Taxonomy" id="265104"/>
    <lineage>
        <taxon>Eukaryota</taxon>
        <taxon>Fungi</taxon>
        <taxon>Dikarya</taxon>
        <taxon>Ascomycota</taxon>
        <taxon>Pezizomycotina</taxon>
        <taxon>Geoglossomycetes</taxon>
        <taxon>Geoglossales</taxon>
        <taxon>Geoglossaceae</taxon>
        <taxon>Trichoglossum</taxon>
    </lineage>
</organism>
<evidence type="ECO:0000313" key="3">
    <source>
        <dbReference type="Proteomes" id="UP000750711"/>
    </source>
</evidence>
<name>A0A9P8LDI4_9PEZI</name>
<dbReference type="Proteomes" id="UP000750711">
    <property type="component" value="Unassembled WGS sequence"/>
</dbReference>
<protein>
    <submittedName>
        <fullName evidence="2">Uncharacterized protein</fullName>
    </submittedName>
</protein>
<keyword evidence="3" id="KW-1185">Reference proteome</keyword>
<dbReference type="AlphaFoldDB" id="A0A9P8LDI4"/>
<accession>A0A9P8LDI4</accession>
<dbReference type="EMBL" id="JAGHQM010000416">
    <property type="protein sequence ID" value="KAH0562080.1"/>
    <property type="molecule type" value="Genomic_DNA"/>
</dbReference>
<evidence type="ECO:0000256" key="1">
    <source>
        <dbReference type="SAM" id="MobiDB-lite"/>
    </source>
</evidence>
<reference evidence="2" key="1">
    <citation type="submission" date="2021-03" db="EMBL/GenBank/DDBJ databases">
        <title>Comparative genomics and phylogenomic investigation of the class Geoglossomycetes provide insights into ecological specialization and systematics.</title>
        <authorList>
            <person name="Melie T."/>
            <person name="Pirro S."/>
            <person name="Miller A.N."/>
            <person name="Quandt A."/>
        </authorList>
    </citation>
    <scope>NUCLEOTIDE SEQUENCE</scope>
    <source>
        <strain evidence="2">CAQ_001_2017</strain>
    </source>
</reference>
<proteinExistence type="predicted"/>